<dbReference type="Gene3D" id="3.30.300.30">
    <property type="match status" value="1"/>
</dbReference>
<evidence type="ECO:0008006" key="11">
    <source>
        <dbReference type="Google" id="ProtNLM"/>
    </source>
</evidence>
<proteinExistence type="inferred from homology"/>
<dbReference type="Proteomes" id="UP000050515">
    <property type="component" value="Unassembled WGS sequence"/>
</dbReference>
<dbReference type="EMBL" id="LKBG01000015">
    <property type="protein sequence ID" value="KQB36458.1"/>
    <property type="molecule type" value="Genomic_DNA"/>
</dbReference>
<keyword evidence="9" id="KW-1185">Reference proteome</keyword>
<feature type="domain" description="AMP-dependent synthetase/ligase" evidence="5">
    <location>
        <begin position="97"/>
        <end position="464"/>
    </location>
</feature>
<comment type="similarity">
    <text evidence="1">Belongs to the ATP-dependent AMP-binding enzyme family.</text>
</comment>
<evidence type="ECO:0000313" key="8">
    <source>
        <dbReference type="EMBL" id="KQB36458.1"/>
    </source>
</evidence>
<protein>
    <recommendedName>
        <fullName evidence="11">Acetoacetyl-CoA synthetase</fullName>
    </recommendedName>
</protein>
<dbReference type="OrthoDB" id="371752at2157"/>
<dbReference type="Pfam" id="PF00501">
    <property type="entry name" value="AMP-binding"/>
    <property type="match status" value="1"/>
</dbReference>
<dbReference type="InterPro" id="IPR020845">
    <property type="entry name" value="AMP-binding_CS"/>
</dbReference>
<dbReference type="Pfam" id="PF16177">
    <property type="entry name" value="ACAS_N"/>
    <property type="match status" value="1"/>
</dbReference>
<gene>
    <name evidence="8" type="ORF">AOG54_07375</name>
    <name evidence="7" type="ORF">SE19_02590</name>
</gene>
<evidence type="ECO:0000256" key="1">
    <source>
        <dbReference type="ARBA" id="ARBA00006432"/>
    </source>
</evidence>
<evidence type="ECO:0000259" key="5">
    <source>
        <dbReference type="Pfam" id="PF00501"/>
    </source>
</evidence>
<dbReference type="InterPro" id="IPR032387">
    <property type="entry name" value="ACAS_N"/>
</dbReference>
<evidence type="ECO:0000313" key="9">
    <source>
        <dbReference type="Proteomes" id="UP000050320"/>
    </source>
</evidence>
<comment type="caution">
    <text evidence="8">The sequence shown here is derived from an EMBL/GenBank/DDBJ whole genome shotgun (WGS) entry which is preliminary data.</text>
</comment>
<dbReference type="PANTHER" id="PTHR42921">
    <property type="entry name" value="ACETOACETYL-COA SYNTHETASE"/>
    <property type="match status" value="1"/>
</dbReference>
<dbReference type="InterPro" id="IPR042099">
    <property type="entry name" value="ANL_N_sf"/>
</dbReference>
<dbReference type="InterPro" id="IPR005914">
    <property type="entry name" value="Acac_CoA_synth"/>
</dbReference>
<organism evidence="8 9">
    <name type="scientific">Acidiplasma aeolicum</name>
    <dbReference type="NCBI Taxonomy" id="507754"/>
    <lineage>
        <taxon>Archaea</taxon>
        <taxon>Methanobacteriati</taxon>
        <taxon>Thermoplasmatota</taxon>
        <taxon>Thermoplasmata</taxon>
        <taxon>Thermoplasmatales</taxon>
        <taxon>Ferroplasmaceae</taxon>
        <taxon>Acidiplasma</taxon>
    </lineage>
</organism>
<dbReference type="Gene3D" id="3.40.50.12780">
    <property type="entry name" value="N-terminal domain of ligase-like"/>
    <property type="match status" value="1"/>
</dbReference>
<dbReference type="GO" id="GO:0030729">
    <property type="term" value="F:acetoacetate-CoA ligase activity"/>
    <property type="evidence" value="ECO:0007669"/>
    <property type="project" value="InterPro"/>
</dbReference>
<evidence type="ECO:0000259" key="6">
    <source>
        <dbReference type="Pfam" id="PF16177"/>
    </source>
</evidence>
<dbReference type="NCBIfam" id="TIGR01217">
    <property type="entry name" value="ac_ac_CoA_syn"/>
    <property type="match status" value="1"/>
</dbReference>
<dbReference type="InterPro" id="IPR045851">
    <property type="entry name" value="AMP-bd_C_sf"/>
</dbReference>
<keyword evidence="2" id="KW-0436">Ligase</keyword>
<evidence type="ECO:0000313" key="10">
    <source>
        <dbReference type="Proteomes" id="UP000050515"/>
    </source>
</evidence>
<evidence type="ECO:0000256" key="2">
    <source>
        <dbReference type="ARBA" id="ARBA00022598"/>
    </source>
</evidence>
<dbReference type="PATRIC" id="fig|507754.4.peg.1029"/>
<dbReference type="EMBL" id="LJCQ01000134">
    <property type="protein sequence ID" value="KPV47095.1"/>
    <property type="molecule type" value="Genomic_DNA"/>
</dbReference>
<name>A0A0Q0VXL5_9ARCH</name>
<dbReference type="SUPFAM" id="SSF56801">
    <property type="entry name" value="Acetyl-CoA synthetase-like"/>
    <property type="match status" value="1"/>
</dbReference>
<keyword evidence="3" id="KW-0547">Nucleotide-binding</keyword>
<reference evidence="8 9" key="2">
    <citation type="submission" date="2015-09" db="EMBL/GenBank/DDBJ databases">
        <title>Heavy metals and arsenic resistance mechanisms in polyextremophilic archaea of the family Ferroplasmaceae.</title>
        <authorList>
            <person name="Bulaev A.G."/>
            <person name="Kanygina A.V."/>
        </authorList>
    </citation>
    <scope>NUCLEOTIDE SEQUENCE [LARGE SCALE GENOMIC DNA]</scope>
    <source>
        <strain evidence="8 9">VT</strain>
    </source>
</reference>
<dbReference type="GO" id="GO:0006629">
    <property type="term" value="P:lipid metabolic process"/>
    <property type="evidence" value="ECO:0007669"/>
    <property type="project" value="InterPro"/>
</dbReference>
<evidence type="ECO:0000313" key="7">
    <source>
        <dbReference type="EMBL" id="KPV47095.1"/>
    </source>
</evidence>
<dbReference type="InterPro" id="IPR000873">
    <property type="entry name" value="AMP-dep_synth/lig_dom"/>
</dbReference>
<reference evidence="7 10" key="1">
    <citation type="submission" date="2015-09" db="EMBL/GenBank/DDBJ databases">
        <title>Draft genome sequence of Acidiplasma aeolicum DSM 18409.</title>
        <authorList>
            <person name="Hemp J."/>
        </authorList>
    </citation>
    <scope>NUCLEOTIDE SEQUENCE [LARGE SCALE GENOMIC DNA]</scope>
    <source>
        <strain evidence="7 10">V</strain>
    </source>
</reference>
<accession>A0A0Q0VXL5</accession>
<dbReference type="RefSeq" id="WP_048102404.1">
    <property type="nucleotide sequence ID" value="NZ_JBBYJF010000002.1"/>
</dbReference>
<dbReference type="NCBIfam" id="NF002937">
    <property type="entry name" value="PRK03584.1"/>
    <property type="match status" value="1"/>
</dbReference>
<feature type="domain" description="Acetyl-coenzyme A synthetase N-terminal" evidence="6">
    <location>
        <begin position="36"/>
        <end position="92"/>
    </location>
</feature>
<sequence>MPEILWEPNRDDVDNSNMVKFIDFINKNHNLNINEYNDLFNYSIKNIEVFWKDIMEYFSIKSHGNYEYILSKYPMPGNKWFGGLKLNYAENVFKNSTGTALIYKNEMNETKTMSYEELKMKTGALYNFLRVNGIKSGDVIATYLSNTTENIISFLASASLGCIFSSISIDFGSRGAMERLMQLSPKVLIVTEKYYYGGREYEKTRDINEILKNIQTIKLVITVNSINKKIHMDNDNVWDINDIFKDYMGKLKFREMEFNDPLWVLFSSGTTGKPKGIVHSHGGILLEHLKSLSLHLDLKRSDRLFWYTGTGWMMWNFMISSLLLGSTVVLYDGSPFYPDLNVLWDYLNINNVKYFGTSAAYINYLKKSGFKTGNAENIHAIFYTGSPLSADGYRYIYSIKRNVWFTGISGGTDICSAFFEPNIMLRVYAGEMQSISLGDSVKVYDDSGNPVVNKIGELIIDKPMPSMPVYLWNDIDYKIYNESYFNYYKNVWRHGDFAEITDRNTAIIYGRSDSTLNKNGIRMGTSEIYNIVDNISGVRDSLIIGMDIKDGYYMPLFISLNDKNVNIEKIKSEIINSIKEYLPRYIPDEILIVDDIPKTINGKKVEVPIKKILLGYNVTDAVNPGSLMNPESLDYFIKLSKRLKNKLNS</sequence>
<keyword evidence="4" id="KW-0067">ATP-binding</keyword>
<dbReference type="Proteomes" id="UP000050320">
    <property type="component" value="Unassembled WGS sequence"/>
</dbReference>
<dbReference type="PROSITE" id="PS00455">
    <property type="entry name" value="AMP_BINDING"/>
    <property type="match status" value="1"/>
</dbReference>
<dbReference type="PANTHER" id="PTHR42921:SF1">
    <property type="entry name" value="ACETOACETYL-COA SYNTHETASE"/>
    <property type="match status" value="1"/>
</dbReference>
<dbReference type="GO" id="GO:0005524">
    <property type="term" value="F:ATP binding"/>
    <property type="evidence" value="ECO:0007669"/>
    <property type="project" value="UniProtKB-KW"/>
</dbReference>
<evidence type="ECO:0000256" key="4">
    <source>
        <dbReference type="ARBA" id="ARBA00022840"/>
    </source>
</evidence>
<dbReference type="GeneID" id="84221310"/>
<evidence type="ECO:0000256" key="3">
    <source>
        <dbReference type="ARBA" id="ARBA00022741"/>
    </source>
</evidence>
<dbReference type="AlphaFoldDB" id="A0A0Q0VXL5"/>